<name>A0AAW2CI18_9ROSI</name>
<dbReference type="PANTHER" id="PTHR24064">
    <property type="entry name" value="SOLUTE CARRIER FAMILY 22 MEMBER"/>
    <property type="match status" value="1"/>
</dbReference>
<comment type="subcellular location">
    <subcellularLocation>
        <location evidence="1">Membrane</location>
        <topology evidence="1">Multi-pass membrane protein</topology>
    </subcellularLocation>
</comment>
<comment type="caution">
    <text evidence="8">The sequence shown here is derived from an EMBL/GenBank/DDBJ whole genome shotgun (WGS) entry which is preliminary data.</text>
</comment>
<dbReference type="InterPro" id="IPR005829">
    <property type="entry name" value="Sugar_transporter_CS"/>
</dbReference>
<evidence type="ECO:0000256" key="7">
    <source>
        <dbReference type="SAM" id="Phobius"/>
    </source>
</evidence>
<reference evidence="8 9" key="1">
    <citation type="submission" date="2024-01" db="EMBL/GenBank/DDBJ databases">
        <title>A telomere-to-telomere, gap-free genome of sweet tea (Lithocarpus litseifolius).</title>
        <authorList>
            <person name="Zhou J."/>
        </authorList>
    </citation>
    <scope>NUCLEOTIDE SEQUENCE [LARGE SCALE GENOMIC DNA]</scope>
    <source>
        <strain evidence="8">Zhou-2022a</strain>
        <tissue evidence="8">Leaf</tissue>
    </source>
</reference>
<feature type="region of interest" description="Disordered" evidence="6">
    <location>
        <begin position="1"/>
        <end position="23"/>
    </location>
</feature>
<evidence type="ECO:0000313" key="9">
    <source>
        <dbReference type="Proteomes" id="UP001459277"/>
    </source>
</evidence>
<evidence type="ECO:0000256" key="1">
    <source>
        <dbReference type="ARBA" id="ARBA00004141"/>
    </source>
</evidence>
<dbReference type="PROSITE" id="PS00217">
    <property type="entry name" value="SUGAR_TRANSPORT_2"/>
    <property type="match status" value="1"/>
</dbReference>
<keyword evidence="2" id="KW-0813">Transport</keyword>
<keyword evidence="9" id="KW-1185">Reference proteome</keyword>
<accession>A0AAW2CI18</accession>
<dbReference type="EMBL" id="JAZDWU010000007">
    <property type="protein sequence ID" value="KAK9997022.1"/>
    <property type="molecule type" value="Genomic_DNA"/>
</dbReference>
<dbReference type="InterPro" id="IPR036259">
    <property type="entry name" value="MFS_trans_sf"/>
</dbReference>
<dbReference type="Gene3D" id="1.20.1250.20">
    <property type="entry name" value="MFS general substrate transporter like domains"/>
    <property type="match status" value="1"/>
</dbReference>
<proteinExistence type="predicted"/>
<sequence length="388" mass="43485">MRSATASSVIDAGTTPQTPSLEQVRSQKVRRKIDFHQETLLENLDLHRLEGHYLLLCLVANFYLLLGMGLFKDAYDLFRIPPIMQLIGQVYFENEPESREYQIQPAVLSTLLGIALLGTVIGQLVLTGRFILGFGIGGDYPLSATIMSEFANKRTRGAFIAAVFSMQGFGILAASTVTMVVCAIFDHVSHNVSKDTTPMAVDFAWRLILMLGAVPAGLTCYWQMTMPVTARYTALVEQNVLQAAKDMEKVLDVPISQFIEENPPPLHPPSYPLLSKQFFRRHGRDLFSCAASWFLVDVVFYSSNLFQSQIYNQYVSKADKVNAYQDAFNIAKLQAIVAICSTIPGYWVTVCFIDRIGRLGKWGQLLDLLDFCGLRMTIKRKVTPKQLE</sequence>
<dbReference type="Proteomes" id="UP001459277">
    <property type="component" value="Unassembled WGS sequence"/>
</dbReference>
<keyword evidence="3 7" id="KW-0812">Transmembrane</keyword>
<evidence type="ECO:0000256" key="4">
    <source>
        <dbReference type="ARBA" id="ARBA00022989"/>
    </source>
</evidence>
<protein>
    <submittedName>
        <fullName evidence="8">Uncharacterized protein</fullName>
    </submittedName>
</protein>
<feature type="transmembrane region" description="Helical" evidence="7">
    <location>
        <begin position="203"/>
        <end position="222"/>
    </location>
</feature>
<feature type="transmembrane region" description="Helical" evidence="7">
    <location>
        <begin position="286"/>
        <end position="306"/>
    </location>
</feature>
<keyword evidence="5 7" id="KW-0472">Membrane</keyword>
<evidence type="ECO:0000313" key="8">
    <source>
        <dbReference type="EMBL" id="KAK9997022.1"/>
    </source>
</evidence>
<evidence type="ECO:0000256" key="5">
    <source>
        <dbReference type="ARBA" id="ARBA00023136"/>
    </source>
</evidence>
<feature type="transmembrane region" description="Helical" evidence="7">
    <location>
        <begin position="53"/>
        <end position="71"/>
    </location>
</feature>
<dbReference type="SUPFAM" id="SSF103473">
    <property type="entry name" value="MFS general substrate transporter"/>
    <property type="match status" value="1"/>
</dbReference>
<dbReference type="InterPro" id="IPR005828">
    <property type="entry name" value="MFS_sugar_transport-like"/>
</dbReference>
<dbReference type="Pfam" id="PF00083">
    <property type="entry name" value="Sugar_tr"/>
    <property type="match status" value="1"/>
</dbReference>
<keyword evidence="4 7" id="KW-1133">Transmembrane helix</keyword>
<feature type="transmembrane region" description="Helical" evidence="7">
    <location>
        <begin position="106"/>
        <end position="126"/>
    </location>
</feature>
<evidence type="ECO:0000256" key="6">
    <source>
        <dbReference type="SAM" id="MobiDB-lite"/>
    </source>
</evidence>
<dbReference type="GO" id="GO:0022857">
    <property type="term" value="F:transmembrane transporter activity"/>
    <property type="evidence" value="ECO:0007669"/>
    <property type="project" value="InterPro"/>
</dbReference>
<feature type="transmembrane region" description="Helical" evidence="7">
    <location>
        <begin position="157"/>
        <end position="183"/>
    </location>
</feature>
<dbReference type="AlphaFoldDB" id="A0AAW2CI18"/>
<gene>
    <name evidence="8" type="ORF">SO802_021708</name>
</gene>
<dbReference type="GO" id="GO:0016020">
    <property type="term" value="C:membrane"/>
    <property type="evidence" value="ECO:0007669"/>
    <property type="project" value="UniProtKB-SubCell"/>
</dbReference>
<evidence type="ECO:0000256" key="3">
    <source>
        <dbReference type="ARBA" id="ARBA00022692"/>
    </source>
</evidence>
<organism evidence="8 9">
    <name type="scientific">Lithocarpus litseifolius</name>
    <dbReference type="NCBI Taxonomy" id="425828"/>
    <lineage>
        <taxon>Eukaryota</taxon>
        <taxon>Viridiplantae</taxon>
        <taxon>Streptophyta</taxon>
        <taxon>Embryophyta</taxon>
        <taxon>Tracheophyta</taxon>
        <taxon>Spermatophyta</taxon>
        <taxon>Magnoliopsida</taxon>
        <taxon>eudicotyledons</taxon>
        <taxon>Gunneridae</taxon>
        <taxon>Pentapetalae</taxon>
        <taxon>rosids</taxon>
        <taxon>fabids</taxon>
        <taxon>Fagales</taxon>
        <taxon>Fagaceae</taxon>
        <taxon>Lithocarpus</taxon>
    </lineage>
</organism>
<evidence type="ECO:0000256" key="2">
    <source>
        <dbReference type="ARBA" id="ARBA00022448"/>
    </source>
</evidence>